<gene>
    <name evidence="4" type="ORF">SAMN05216565_12113</name>
</gene>
<evidence type="ECO:0000313" key="5">
    <source>
        <dbReference type="Proteomes" id="UP000199159"/>
    </source>
</evidence>
<proteinExistence type="predicted"/>
<reference evidence="5" key="1">
    <citation type="submission" date="2016-10" db="EMBL/GenBank/DDBJ databases">
        <authorList>
            <person name="Varghese N."/>
            <person name="Submissions S."/>
        </authorList>
    </citation>
    <scope>NUCLEOTIDE SEQUENCE [LARGE SCALE GENOMIC DNA]</scope>
    <source>
        <strain evidence="5">IBRC-M10078</strain>
    </source>
</reference>
<dbReference type="RefSeq" id="WP_090859620.1">
    <property type="nucleotide sequence ID" value="NZ_FNJU01000021.1"/>
</dbReference>
<dbReference type="OrthoDB" id="2293641at2"/>
<keyword evidence="1" id="KW-0472">Membrane</keyword>
<dbReference type="Gene3D" id="2.60.40.1630">
    <property type="entry name" value="bacillus anthracis domain"/>
    <property type="match status" value="1"/>
</dbReference>
<feature type="domain" description="DUF5643" evidence="3">
    <location>
        <begin position="222"/>
        <end position="331"/>
    </location>
</feature>
<evidence type="ECO:0000256" key="1">
    <source>
        <dbReference type="SAM" id="Phobius"/>
    </source>
</evidence>
<keyword evidence="1" id="KW-0812">Transmembrane</keyword>
<dbReference type="InterPro" id="IPR040680">
    <property type="entry name" value="DUF5643"/>
</dbReference>
<dbReference type="Proteomes" id="UP000199159">
    <property type="component" value="Unassembled WGS sequence"/>
</dbReference>
<feature type="transmembrane region" description="Helical" evidence="1">
    <location>
        <begin position="45"/>
        <end position="62"/>
    </location>
</feature>
<dbReference type="AlphaFoldDB" id="A0A1H0X0N0"/>
<dbReference type="EMBL" id="FNJU01000021">
    <property type="protein sequence ID" value="SDP96285.1"/>
    <property type="molecule type" value="Genomic_DNA"/>
</dbReference>
<keyword evidence="5" id="KW-1185">Reference proteome</keyword>
<dbReference type="STRING" id="930152.SAMN05216565_12113"/>
<evidence type="ECO:0000259" key="2">
    <source>
        <dbReference type="Pfam" id="PF13786"/>
    </source>
</evidence>
<name>A0A1H0X0N0_9BACI</name>
<dbReference type="Pfam" id="PF13786">
    <property type="entry name" value="DUF4179"/>
    <property type="match status" value="1"/>
</dbReference>
<protein>
    <submittedName>
        <fullName evidence="4">Uncharacterized protein</fullName>
    </submittedName>
</protein>
<sequence length="454" mass="50742">MEKKSFQEVYEKIEVPKDDVLSAITAGKNRASHDVSKSKKRSRKFVLPAVAAATIFISSSFISPTLSQAMAEVPLLGNVYAVFNDAIGRSLQSQDLITELNQVSSYKGVAVSITSAYYDGAVVGVTFSVKGNVKTEKDGSLQGFYEIFDGKGGISDSKELVYMEQSEDGYIGHIQLSYPKNVLPSETSFPLEFKRIGGKEGSWRFDVPINQLPFETVIVDKGTSKENAEINIHFDSIIQGKASTAINYTATFPLEGKHDQVRLEAYDDQGKEINISTDGIDLETIKENNRIIVKGRSIIPQSKKGETSYIEVRPKVALSEPDHFIRLDEATPVEVNAARQELAVEIEHITVQDKSITFDFQVNNGNNMEKHISFYENFARNDVTLVKESEKDIYQKPIKHSVEAINKNDLRFRSTFDISEINDFNLNDYVIRVNMGTLSANIPVELEKVRIDLN</sequence>
<dbReference type="Pfam" id="PF18705">
    <property type="entry name" value="DUF5643"/>
    <property type="match status" value="1"/>
</dbReference>
<accession>A0A1H0X0N0</accession>
<organism evidence="4 5">
    <name type="scientific">Litchfieldia salsa</name>
    <dbReference type="NCBI Taxonomy" id="930152"/>
    <lineage>
        <taxon>Bacteria</taxon>
        <taxon>Bacillati</taxon>
        <taxon>Bacillota</taxon>
        <taxon>Bacilli</taxon>
        <taxon>Bacillales</taxon>
        <taxon>Bacillaceae</taxon>
        <taxon>Litchfieldia</taxon>
    </lineage>
</organism>
<evidence type="ECO:0000259" key="3">
    <source>
        <dbReference type="Pfam" id="PF18705"/>
    </source>
</evidence>
<feature type="domain" description="DUF4179" evidence="2">
    <location>
        <begin position="37"/>
        <end position="130"/>
    </location>
</feature>
<dbReference type="InterPro" id="IPR025436">
    <property type="entry name" value="DUF4179"/>
</dbReference>
<evidence type="ECO:0000313" key="4">
    <source>
        <dbReference type="EMBL" id="SDP96285.1"/>
    </source>
</evidence>
<keyword evidence="1" id="KW-1133">Transmembrane helix</keyword>